<evidence type="ECO:0000313" key="2">
    <source>
        <dbReference type="EMBL" id="MBH0778462.1"/>
    </source>
</evidence>
<evidence type="ECO:0000259" key="1">
    <source>
        <dbReference type="Pfam" id="PF19328"/>
    </source>
</evidence>
<sequence>MPQLATDTPLRIVQWTTGNVARAALPAILGRPDLELVGCYAWSQDKVGQDAALLCGLGEPCGVAATDDVDTLLALKPDCVVYTPLYPDIDLLERVLRAGVNVVTTAEFLTGHSKPGFPERLRAAAAEGGASIFGSGMNPGYAQLLSIVATGVCTRVRHIRSVESVDVSAFASDSNMNGLGWGRPMGDPGHVDDVRAAVAVFADGVHVVAASLGIELDSVDCRVDFGAATKDLPLEGRPIAKGTVAGLDVRFIGILDGREVIELHQRWVMDSEIDPPMPADHGYRIEIDGTPQVSLTLGLLPDQPLETLTVADLHGIGMTITAMPAVNAIRHVVAAAPGILTYADIPAPAAALVR</sequence>
<dbReference type="InterPro" id="IPR036291">
    <property type="entry name" value="NAD(P)-bd_dom_sf"/>
</dbReference>
<gene>
    <name evidence="2" type="ORF">IT779_19470</name>
</gene>
<dbReference type="RefSeq" id="WP_196150754.1">
    <property type="nucleotide sequence ID" value="NZ_JADMLG010000007.1"/>
</dbReference>
<dbReference type="AlphaFoldDB" id="A0A931N485"/>
<evidence type="ECO:0000313" key="3">
    <source>
        <dbReference type="Proteomes" id="UP000655751"/>
    </source>
</evidence>
<dbReference type="EMBL" id="JADMLG010000007">
    <property type="protein sequence ID" value="MBH0778462.1"/>
    <property type="molecule type" value="Genomic_DNA"/>
</dbReference>
<name>A0A931N485_9NOCA</name>
<proteinExistence type="predicted"/>
<accession>A0A931N485</accession>
<dbReference type="Proteomes" id="UP000655751">
    <property type="component" value="Unassembled WGS sequence"/>
</dbReference>
<comment type="caution">
    <text evidence="2">The sequence shown here is derived from an EMBL/GenBank/DDBJ whole genome shotgun (WGS) entry which is preliminary data.</text>
</comment>
<dbReference type="InterPro" id="IPR045760">
    <property type="entry name" value="DAP_DH_C"/>
</dbReference>
<dbReference type="CDD" id="cd24146">
    <property type="entry name" value="nat-AmDH_N_like"/>
    <property type="match status" value="1"/>
</dbReference>
<dbReference type="Gene3D" id="3.40.50.720">
    <property type="entry name" value="NAD(P)-binding Rossmann-like Domain"/>
    <property type="match status" value="1"/>
</dbReference>
<dbReference type="Pfam" id="PF19328">
    <property type="entry name" value="DAP_DH_C"/>
    <property type="match status" value="1"/>
</dbReference>
<dbReference type="SUPFAM" id="SSF51735">
    <property type="entry name" value="NAD(P)-binding Rossmann-fold domains"/>
    <property type="match status" value="1"/>
</dbReference>
<reference evidence="2" key="1">
    <citation type="submission" date="2020-11" db="EMBL/GenBank/DDBJ databases">
        <title>Nocardia NEAU-351.nov., a novel actinomycete isolated from the cow dung.</title>
        <authorList>
            <person name="Zhang X."/>
        </authorList>
    </citation>
    <scope>NUCLEOTIDE SEQUENCE</scope>
    <source>
        <strain evidence="2">NEAU-351</strain>
    </source>
</reference>
<feature type="domain" description="2,4-diaminopentanoate dehydrogenase C-terminal" evidence="1">
    <location>
        <begin position="145"/>
        <end position="351"/>
    </location>
</feature>
<protein>
    <submittedName>
        <fullName evidence="2">Dihydrodipicolinate reductase</fullName>
    </submittedName>
</protein>
<organism evidence="2 3">
    <name type="scientific">Nocardia bovistercoris</name>
    <dbReference type="NCBI Taxonomy" id="2785916"/>
    <lineage>
        <taxon>Bacteria</taxon>
        <taxon>Bacillati</taxon>
        <taxon>Actinomycetota</taxon>
        <taxon>Actinomycetes</taxon>
        <taxon>Mycobacteriales</taxon>
        <taxon>Nocardiaceae</taxon>
        <taxon>Nocardia</taxon>
    </lineage>
</organism>
<keyword evidence="3" id="KW-1185">Reference proteome</keyword>